<comment type="subcellular location">
    <subcellularLocation>
        <location evidence="2">Chromosome</location>
    </subcellularLocation>
    <subcellularLocation>
        <location evidence="1">Nucleus</location>
    </subcellularLocation>
</comment>
<protein>
    <submittedName>
        <fullName evidence="8">DNA-binding protein</fullName>
    </submittedName>
</protein>
<feature type="region of interest" description="Disordered" evidence="6">
    <location>
        <begin position="414"/>
        <end position="454"/>
    </location>
</feature>
<feature type="compositionally biased region" description="Polar residues" evidence="6">
    <location>
        <begin position="35"/>
        <end position="51"/>
    </location>
</feature>
<evidence type="ECO:0000256" key="4">
    <source>
        <dbReference type="ARBA" id="ARBA00023242"/>
    </source>
</evidence>
<keyword evidence="9" id="KW-1185">Reference proteome</keyword>
<feature type="compositionally biased region" description="Low complexity" evidence="6">
    <location>
        <begin position="13"/>
        <end position="29"/>
    </location>
</feature>
<dbReference type="AlphaFoldDB" id="A0A9P4PSH5"/>
<dbReference type="InterPro" id="IPR051294">
    <property type="entry name" value="HORMA_MeioticProgression"/>
</dbReference>
<evidence type="ECO:0000259" key="7">
    <source>
        <dbReference type="PROSITE" id="PS50815"/>
    </source>
</evidence>
<dbReference type="GO" id="GO:0007130">
    <property type="term" value="P:synaptonemal complex assembly"/>
    <property type="evidence" value="ECO:0007669"/>
    <property type="project" value="TreeGrafter"/>
</dbReference>
<dbReference type="InterPro" id="IPR003511">
    <property type="entry name" value="HORMA_dom"/>
</dbReference>
<evidence type="ECO:0000313" key="8">
    <source>
        <dbReference type="EMBL" id="KAF2449445.1"/>
    </source>
</evidence>
<evidence type="ECO:0000256" key="2">
    <source>
        <dbReference type="ARBA" id="ARBA00004286"/>
    </source>
</evidence>
<accession>A0A9P4PSH5</accession>
<dbReference type="InterPro" id="IPR011011">
    <property type="entry name" value="Znf_FYVE_PHD"/>
</dbReference>
<keyword evidence="4" id="KW-0539">Nucleus</keyword>
<evidence type="ECO:0000256" key="6">
    <source>
        <dbReference type="SAM" id="MobiDB-lite"/>
    </source>
</evidence>
<feature type="region of interest" description="Disordered" evidence="6">
    <location>
        <begin position="324"/>
        <end position="398"/>
    </location>
</feature>
<dbReference type="GO" id="GO:0005694">
    <property type="term" value="C:chromosome"/>
    <property type="evidence" value="ECO:0007669"/>
    <property type="project" value="UniProtKB-SubCell"/>
</dbReference>
<dbReference type="PANTHER" id="PTHR48225">
    <property type="entry name" value="HORMA DOMAIN-CONTAINING PROTEIN 1"/>
    <property type="match status" value="1"/>
</dbReference>
<evidence type="ECO:0000256" key="1">
    <source>
        <dbReference type="ARBA" id="ARBA00004123"/>
    </source>
</evidence>
<reference evidence="8" key="1">
    <citation type="journal article" date="2020" name="Stud. Mycol.">
        <title>101 Dothideomycetes genomes: a test case for predicting lifestyles and emergence of pathogens.</title>
        <authorList>
            <person name="Haridas S."/>
            <person name="Albert R."/>
            <person name="Binder M."/>
            <person name="Bloem J."/>
            <person name="Labutti K."/>
            <person name="Salamov A."/>
            <person name="Andreopoulos B."/>
            <person name="Baker S."/>
            <person name="Barry K."/>
            <person name="Bills G."/>
            <person name="Bluhm B."/>
            <person name="Cannon C."/>
            <person name="Castanera R."/>
            <person name="Culley D."/>
            <person name="Daum C."/>
            <person name="Ezra D."/>
            <person name="Gonzalez J."/>
            <person name="Henrissat B."/>
            <person name="Kuo A."/>
            <person name="Liang C."/>
            <person name="Lipzen A."/>
            <person name="Lutzoni F."/>
            <person name="Magnuson J."/>
            <person name="Mondo S."/>
            <person name="Nolan M."/>
            <person name="Ohm R."/>
            <person name="Pangilinan J."/>
            <person name="Park H.-J."/>
            <person name="Ramirez L."/>
            <person name="Alfaro M."/>
            <person name="Sun H."/>
            <person name="Tritt A."/>
            <person name="Yoshinaga Y."/>
            <person name="Zwiers L.-H."/>
            <person name="Turgeon B."/>
            <person name="Goodwin S."/>
            <person name="Spatafora J."/>
            <person name="Crous P."/>
            <person name="Grigoriev I."/>
        </authorList>
    </citation>
    <scope>NUCLEOTIDE SEQUENCE</scope>
    <source>
        <strain evidence="8">CBS 690.94</strain>
    </source>
</reference>
<dbReference type="GO" id="GO:0003677">
    <property type="term" value="F:DNA binding"/>
    <property type="evidence" value="ECO:0007669"/>
    <property type="project" value="UniProtKB-KW"/>
</dbReference>
<dbReference type="InterPro" id="IPR013083">
    <property type="entry name" value="Znf_RING/FYVE/PHD"/>
</dbReference>
<gene>
    <name evidence="8" type="ORF">P171DRAFT_193045</name>
</gene>
<feature type="region of interest" description="Disordered" evidence="6">
    <location>
        <begin position="610"/>
        <end position="671"/>
    </location>
</feature>
<dbReference type="GO" id="GO:0051598">
    <property type="term" value="P:meiotic recombination checkpoint signaling"/>
    <property type="evidence" value="ECO:0007669"/>
    <property type="project" value="TreeGrafter"/>
</dbReference>
<dbReference type="SUPFAM" id="SSF56019">
    <property type="entry name" value="The spindle assembly checkpoint protein mad2"/>
    <property type="match status" value="1"/>
</dbReference>
<proteinExistence type="predicted"/>
<dbReference type="PANTHER" id="PTHR48225:SF7">
    <property type="entry name" value="MEIOSIS-SPECIFIC PROTEIN HOP1"/>
    <property type="match status" value="1"/>
</dbReference>
<feature type="compositionally biased region" description="Basic residues" evidence="6">
    <location>
        <begin position="1"/>
        <end position="10"/>
    </location>
</feature>
<dbReference type="SUPFAM" id="SSF57903">
    <property type="entry name" value="FYVE/PHD zinc finger"/>
    <property type="match status" value="1"/>
</dbReference>
<dbReference type="OrthoDB" id="1928087at2759"/>
<feature type="region of interest" description="Disordered" evidence="6">
    <location>
        <begin position="1"/>
        <end position="51"/>
    </location>
</feature>
<name>A0A9P4PSH5_9PLEO</name>
<dbReference type="EMBL" id="MU001494">
    <property type="protein sequence ID" value="KAF2449445.1"/>
    <property type="molecule type" value="Genomic_DNA"/>
</dbReference>
<evidence type="ECO:0000256" key="5">
    <source>
        <dbReference type="ARBA" id="ARBA00023254"/>
    </source>
</evidence>
<dbReference type="Gene3D" id="3.30.40.10">
    <property type="entry name" value="Zinc/RING finger domain, C3HC4 (zinc finger)"/>
    <property type="match status" value="1"/>
</dbReference>
<evidence type="ECO:0000256" key="3">
    <source>
        <dbReference type="ARBA" id="ARBA00022454"/>
    </source>
</evidence>
<keyword evidence="5" id="KW-0469">Meiosis</keyword>
<dbReference type="Gene3D" id="3.30.900.10">
    <property type="entry name" value="HORMA domain"/>
    <property type="match status" value="1"/>
</dbReference>
<dbReference type="Pfam" id="PF02301">
    <property type="entry name" value="HORMA"/>
    <property type="match status" value="1"/>
</dbReference>
<evidence type="ECO:0000313" key="9">
    <source>
        <dbReference type="Proteomes" id="UP000799764"/>
    </source>
</evidence>
<sequence>MVRARKRTQPKGKAQPATSTKAKATTPAPGHNDTHSSSPPNPRFSSQAKTAVTAQQSSDVVQTLLFSAASTILWMRDLLPDEYFRTAFYASINKHCSYHDFTQGNDEGAVAQGNRSRPKGYHLRLLKRNVSIRGDRIIKWLETGVFEAIQRGYLAQLQICVFADEERPTEVLEMYCFHLVYPGWTQDGSNVVNLEIEDSQTKKTVSLKDTREALNTVVRNMVSLNGTMPHLPERCYMSLYLVWNERRPSGYQPPGFHSSRDVNISFPTTEGWTMDTSTCGQVKAGFRTVDLGITYTKGMTFDNDGEAIVMPDFTYGEKFNRLEPFNVPTSNQQHQDESLDNDAQELPTPRPSSVVADEPDLSMTTTETRYLPTRLPDSGTHTLRHSSVDASAYTQDKNDLSRLKALQPLEPHQMHDTQLVPRPPSTPSQPAQGLPKEHQELGHPRTRTSQRSRPSESIIISCECGSKETSNVVQCHSCNGWQHAQCYAYDGVDDVRMSRERMCYTCLLGNATSHQLNKVKTLTRTRQVIHCIQVRGLTSSNQITKTLGCTRSDVAKLLGNLKQNNVVLLKDSRSSEHVSMVPTEAAKQKLADLYLDPSKHVDDLVAEAVAGERATQSTPGRKRKNHGWPDGDSPPKTPRLSRPHPSLAFDSNVVYTPPDSFAGQGGDGRWD</sequence>
<keyword evidence="3" id="KW-0158">Chromosome</keyword>
<dbReference type="Proteomes" id="UP000799764">
    <property type="component" value="Unassembled WGS sequence"/>
</dbReference>
<feature type="domain" description="HORMA" evidence="7">
    <location>
        <begin position="55"/>
        <end position="293"/>
    </location>
</feature>
<keyword evidence="8" id="KW-0238">DNA-binding</keyword>
<organism evidence="8 9">
    <name type="scientific">Karstenula rhodostoma CBS 690.94</name>
    <dbReference type="NCBI Taxonomy" id="1392251"/>
    <lineage>
        <taxon>Eukaryota</taxon>
        <taxon>Fungi</taxon>
        <taxon>Dikarya</taxon>
        <taxon>Ascomycota</taxon>
        <taxon>Pezizomycotina</taxon>
        <taxon>Dothideomycetes</taxon>
        <taxon>Pleosporomycetidae</taxon>
        <taxon>Pleosporales</taxon>
        <taxon>Massarineae</taxon>
        <taxon>Didymosphaeriaceae</taxon>
        <taxon>Karstenula</taxon>
    </lineage>
</organism>
<comment type="caution">
    <text evidence="8">The sequence shown here is derived from an EMBL/GenBank/DDBJ whole genome shotgun (WGS) entry which is preliminary data.</text>
</comment>
<dbReference type="GO" id="GO:0005634">
    <property type="term" value="C:nucleus"/>
    <property type="evidence" value="ECO:0007669"/>
    <property type="project" value="UniProtKB-SubCell"/>
</dbReference>
<dbReference type="InterPro" id="IPR036570">
    <property type="entry name" value="HORMA_dom_sf"/>
</dbReference>
<dbReference type="PROSITE" id="PS50815">
    <property type="entry name" value="HORMA"/>
    <property type="match status" value="1"/>
</dbReference>